<dbReference type="SUPFAM" id="SSF46785">
    <property type="entry name" value="Winged helix' DNA-binding domain"/>
    <property type="match status" value="1"/>
</dbReference>
<name>A0ABX3L170_9PAST</name>
<dbReference type="InterPro" id="IPR000524">
    <property type="entry name" value="Tscrpt_reg_HTH_GntR"/>
</dbReference>
<dbReference type="Gene3D" id="1.20.120.530">
    <property type="entry name" value="GntR ligand-binding domain-like"/>
    <property type="match status" value="1"/>
</dbReference>
<dbReference type="SMART" id="SM00345">
    <property type="entry name" value="HTH_GNTR"/>
    <property type="match status" value="1"/>
</dbReference>
<dbReference type="Proteomes" id="UP000188820">
    <property type="component" value="Unassembled WGS sequence"/>
</dbReference>
<keyword evidence="2" id="KW-0238">DNA-binding</keyword>
<dbReference type="RefSeq" id="WP_077463132.1">
    <property type="nucleotide sequence ID" value="NZ_MLAA01000022.1"/>
</dbReference>
<evidence type="ECO:0000313" key="5">
    <source>
        <dbReference type="EMBL" id="OOF69841.1"/>
    </source>
</evidence>
<dbReference type="Pfam" id="PF07729">
    <property type="entry name" value="FCD"/>
    <property type="match status" value="1"/>
</dbReference>
<evidence type="ECO:0000256" key="2">
    <source>
        <dbReference type="ARBA" id="ARBA00023125"/>
    </source>
</evidence>
<dbReference type="PANTHER" id="PTHR43537:SF5">
    <property type="entry name" value="UXU OPERON TRANSCRIPTIONAL REGULATOR"/>
    <property type="match status" value="1"/>
</dbReference>
<sequence>MKSEDNEQLRSYKKIGALLRADLTTQLYKIGDRLPPERDIAERFGVSRTVIREALIMLELEGLVEVKKGSGVYVINLPEVGHKTTTTFSEDIGPFELLQARQLLESGIAEFAAIQATRNDILLLREILQRERKTLNLGLDDYVEDQLFHCTLAQITQNEVLINMQQNLWDFRFNSPMWKGLHSHISNFEYRQQWLIDHETILNAIQRKDPAMARKAMWQHLENVKQTLFELSDIDDPAFDGYLFNTSPVAVGI</sequence>
<dbReference type="InterPro" id="IPR011711">
    <property type="entry name" value="GntR_C"/>
</dbReference>
<proteinExistence type="predicted"/>
<comment type="caution">
    <text evidence="5">The sequence shown here is derived from an EMBL/GenBank/DDBJ whole genome shotgun (WGS) entry which is preliminary data.</text>
</comment>
<gene>
    <name evidence="5" type="ORF">BKG89_05235</name>
</gene>
<keyword evidence="3" id="KW-0804">Transcription</keyword>
<dbReference type="Gene3D" id="1.10.10.10">
    <property type="entry name" value="Winged helix-like DNA-binding domain superfamily/Winged helix DNA-binding domain"/>
    <property type="match status" value="1"/>
</dbReference>
<reference evidence="5 6" key="1">
    <citation type="submission" date="2016-10" db="EMBL/GenBank/DDBJ databases">
        <title>Rodentibacter gen. nov. and new species.</title>
        <authorList>
            <person name="Christensen H."/>
        </authorList>
    </citation>
    <scope>NUCLEOTIDE SEQUENCE [LARGE SCALE GENOMIC DNA]</scope>
    <source>
        <strain evidence="5 6">1998236014</strain>
    </source>
</reference>
<dbReference type="InterPro" id="IPR036388">
    <property type="entry name" value="WH-like_DNA-bd_sf"/>
</dbReference>
<dbReference type="CDD" id="cd07377">
    <property type="entry name" value="WHTH_GntR"/>
    <property type="match status" value="1"/>
</dbReference>
<feature type="domain" description="HTH gntR-type" evidence="4">
    <location>
        <begin position="9"/>
        <end position="77"/>
    </location>
</feature>
<keyword evidence="1" id="KW-0805">Transcription regulation</keyword>
<evidence type="ECO:0000256" key="1">
    <source>
        <dbReference type="ARBA" id="ARBA00023015"/>
    </source>
</evidence>
<evidence type="ECO:0000313" key="6">
    <source>
        <dbReference type="Proteomes" id="UP000188820"/>
    </source>
</evidence>
<organism evidence="5 6">
    <name type="scientific">Rodentibacter caecimuris</name>
    <dbReference type="NCBI Taxonomy" id="1796644"/>
    <lineage>
        <taxon>Bacteria</taxon>
        <taxon>Pseudomonadati</taxon>
        <taxon>Pseudomonadota</taxon>
        <taxon>Gammaproteobacteria</taxon>
        <taxon>Pasteurellales</taxon>
        <taxon>Pasteurellaceae</taxon>
        <taxon>Rodentibacter</taxon>
    </lineage>
</organism>
<dbReference type="SUPFAM" id="SSF48008">
    <property type="entry name" value="GntR ligand-binding domain-like"/>
    <property type="match status" value="1"/>
</dbReference>
<dbReference type="EMBL" id="MLAA01000022">
    <property type="protein sequence ID" value="OOF69841.1"/>
    <property type="molecule type" value="Genomic_DNA"/>
</dbReference>
<dbReference type="PRINTS" id="PR00035">
    <property type="entry name" value="HTHGNTR"/>
</dbReference>
<dbReference type="Pfam" id="PF00392">
    <property type="entry name" value="GntR"/>
    <property type="match status" value="1"/>
</dbReference>
<keyword evidence="6" id="KW-1185">Reference proteome</keyword>
<dbReference type="SMART" id="SM00895">
    <property type="entry name" value="FCD"/>
    <property type="match status" value="1"/>
</dbReference>
<dbReference type="InterPro" id="IPR008920">
    <property type="entry name" value="TF_FadR/GntR_C"/>
</dbReference>
<dbReference type="InterPro" id="IPR036390">
    <property type="entry name" value="WH_DNA-bd_sf"/>
</dbReference>
<evidence type="ECO:0000256" key="3">
    <source>
        <dbReference type="ARBA" id="ARBA00023163"/>
    </source>
</evidence>
<dbReference type="PANTHER" id="PTHR43537">
    <property type="entry name" value="TRANSCRIPTIONAL REGULATOR, GNTR FAMILY"/>
    <property type="match status" value="1"/>
</dbReference>
<accession>A0ABX3L170</accession>
<evidence type="ECO:0000259" key="4">
    <source>
        <dbReference type="PROSITE" id="PS50949"/>
    </source>
</evidence>
<protein>
    <submittedName>
        <fullName evidence="5">GntR family transcriptional regulator</fullName>
    </submittedName>
</protein>
<dbReference type="PROSITE" id="PS50949">
    <property type="entry name" value="HTH_GNTR"/>
    <property type="match status" value="1"/>
</dbReference>